<gene>
    <name evidence="1" type="ORF">CFter6_2708</name>
</gene>
<accession>A0A127PC26</accession>
<evidence type="ECO:0000313" key="2">
    <source>
        <dbReference type="Proteomes" id="UP000072421"/>
    </source>
</evidence>
<organism evidence="1">
    <name type="scientific">Collimonas fungivorans</name>
    <dbReference type="NCBI Taxonomy" id="158899"/>
    <lineage>
        <taxon>Bacteria</taxon>
        <taxon>Pseudomonadati</taxon>
        <taxon>Pseudomonadota</taxon>
        <taxon>Betaproteobacteria</taxon>
        <taxon>Burkholderiales</taxon>
        <taxon>Oxalobacteraceae</taxon>
        <taxon>Collimonas</taxon>
    </lineage>
</organism>
<evidence type="ECO:0000313" key="1">
    <source>
        <dbReference type="EMBL" id="AMO95376.1"/>
    </source>
</evidence>
<dbReference type="EMBL" id="CP013232">
    <property type="protein sequence ID" value="AMO95376.1"/>
    <property type="molecule type" value="Genomic_DNA"/>
</dbReference>
<proteinExistence type="predicted"/>
<name>A0A127PC26_9BURK</name>
<reference evidence="1 2" key="1">
    <citation type="submission" date="2015-11" db="EMBL/GenBank/DDBJ databases">
        <title>Exploring the genomic traits of fungus-feeding bacterial genus Collimonas.</title>
        <authorList>
            <person name="Song C."/>
            <person name="Schmidt R."/>
            <person name="de Jager V."/>
            <person name="Krzyzanowska D."/>
            <person name="Jongedijk E."/>
            <person name="Cankar K."/>
            <person name="Beekwilder J."/>
            <person name="van Veen A."/>
            <person name="de Boer W."/>
            <person name="van Veen J.A."/>
            <person name="Garbeva P."/>
        </authorList>
    </citation>
    <scope>NUCLEOTIDE SEQUENCE [LARGE SCALE GENOMIC DNA]</scope>
    <source>
        <strain evidence="1 2">Ter6</strain>
    </source>
</reference>
<sequence>MANRIIGVLGAAAIGGNHLHQAAKFIIDIIHAGGMSGAGTTKNTS</sequence>
<dbReference type="AlphaFoldDB" id="A0A127PC26"/>
<protein>
    <submittedName>
        <fullName evidence="1">Uncharacterized protein</fullName>
    </submittedName>
</protein>
<dbReference type="Proteomes" id="UP000072421">
    <property type="component" value="Chromosome"/>
</dbReference>